<protein>
    <recommendedName>
        <fullName evidence="3">Peroxidase</fullName>
    </recommendedName>
</protein>
<dbReference type="EMBL" id="JAODUP010000090">
    <property type="protein sequence ID" value="KAK2162850.1"/>
    <property type="molecule type" value="Genomic_DNA"/>
</dbReference>
<organism evidence="1 2">
    <name type="scientific">Paralvinella palmiformis</name>
    <dbReference type="NCBI Taxonomy" id="53620"/>
    <lineage>
        <taxon>Eukaryota</taxon>
        <taxon>Metazoa</taxon>
        <taxon>Spiralia</taxon>
        <taxon>Lophotrochozoa</taxon>
        <taxon>Annelida</taxon>
        <taxon>Polychaeta</taxon>
        <taxon>Sedentaria</taxon>
        <taxon>Canalipalpata</taxon>
        <taxon>Terebellida</taxon>
        <taxon>Terebelliformia</taxon>
        <taxon>Alvinellidae</taxon>
        <taxon>Paralvinella</taxon>
    </lineage>
</organism>
<dbReference type="Pfam" id="PF03098">
    <property type="entry name" value="An_peroxidase"/>
    <property type="match status" value="1"/>
</dbReference>
<dbReference type="GO" id="GO:0004601">
    <property type="term" value="F:peroxidase activity"/>
    <property type="evidence" value="ECO:0007669"/>
    <property type="project" value="InterPro"/>
</dbReference>
<evidence type="ECO:0000313" key="1">
    <source>
        <dbReference type="EMBL" id="KAK2162850.1"/>
    </source>
</evidence>
<dbReference type="InterPro" id="IPR010255">
    <property type="entry name" value="Haem_peroxidase_sf"/>
</dbReference>
<accession>A0AAD9NAF6</accession>
<dbReference type="AlphaFoldDB" id="A0AAD9NAF6"/>
<dbReference type="PANTHER" id="PTHR11475:SF106">
    <property type="entry name" value="CURLY SU"/>
    <property type="match status" value="1"/>
</dbReference>
<evidence type="ECO:0008006" key="3">
    <source>
        <dbReference type="Google" id="ProtNLM"/>
    </source>
</evidence>
<keyword evidence="2" id="KW-1185">Reference proteome</keyword>
<reference evidence="1" key="1">
    <citation type="journal article" date="2023" name="Mol. Biol. Evol.">
        <title>Third-Generation Sequencing Reveals the Adaptive Role of the Epigenome in Three Deep-Sea Polychaetes.</title>
        <authorList>
            <person name="Perez M."/>
            <person name="Aroh O."/>
            <person name="Sun Y."/>
            <person name="Lan Y."/>
            <person name="Juniper S.K."/>
            <person name="Young C.R."/>
            <person name="Angers B."/>
            <person name="Qian P.Y."/>
        </authorList>
    </citation>
    <scope>NUCLEOTIDE SEQUENCE</scope>
    <source>
        <strain evidence="1">P08H-3</strain>
    </source>
</reference>
<evidence type="ECO:0000313" key="2">
    <source>
        <dbReference type="Proteomes" id="UP001208570"/>
    </source>
</evidence>
<dbReference type="PANTHER" id="PTHR11475">
    <property type="entry name" value="OXIDASE/PEROXIDASE"/>
    <property type="match status" value="1"/>
</dbReference>
<proteinExistence type="predicted"/>
<dbReference type="InterPro" id="IPR037120">
    <property type="entry name" value="Haem_peroxidase_sf_animal"/>
</dbReference>
<comment type="caution">
    <text evidence="1">The sequence shown here is derived from an EMBL/GenBank/DDBJ whole genome shotgun (WGS) entry which is preliminary data.</text>
</comment>
<gene>
    <name evidence="1" type="ORF">LSH36_90g01004</name>
</gene>
<dbReference type="GO" id="GO:0020037">
    <property type="term" value="F:heme binding"/>
    <property type="evidence" value="ECO:0007669"/>
    <property type="project" value="InterPro"/>
</dbReference>
<dbReference type="InterPro" id="IPR019791">
    <property type="entry name" value="Haem_peroxidase_animal"/>
</dbReference>
<sequence>QFLRPEFMYRPSVGGCDAFLRGLIDLSSQQRDPFISKQVSRHLFSENPPTEVGEDLMTLNLERGREHGIPGYNFWRAWCGLTRVTTFDELRNELPLAVIERFKRLYRHVDDIDLWSAGVSEISYTGSTLGPTFSCMLATQFRNVKLGDRFWFENNVDNPYPFNLGQLQAIKRMTYSKIICYNTDSMLTVQPYILVHPLSKVKQNIRNQGRPDNLGEFSEFYRKTANERVPCNALPDLDLRQWQEYGAAPRPNNYVPVQPRPIYNVPQVQVPIYRP</sequence>
<dbReference type="GO" id="GO:0006979">
    <property type="term" value="P:response to oxidative stress"/>
    <property type="evidence" value="ECO:0007669"/>
    <property type="project" value="InterPro"/>
</dbReference>
<dbReference type="Proteomes" id="UP001208570">
    <property type="component" value="Unassembled WGS sequence"/>
</dbReference>
<dbReference type="Gene3D" id="1.10.640.10">
    <property type="entry name" value="Haem peroxidase domain superfamily, animal type"/>
    <property type="match status" value="1"/>
</dbReference>
<feature type="non-terminal residue" evidence="1">
    <location>
        <position position="1"/>
    </location>
</feature>
<dbReference type="SUPFAM" id="SSF48113">
    <property type="entry name" value="Heme-dependent peroxidases"/>
    <property type="match status" value="1"/>
</dbReference>
<dbReference type="PROSITE" id="PS50292">
    <property type="entry name" value="PEROXIDASE_3"/>
    <property type="match status" value="1"/>
</dbReference>
<name>A0AAD9NAF6_9ANNE</name>